<dbReference type="SMART" id="SM00409">
    <property type="entry name" value="IG"/>
    <property type="match status" value="2"/>
</dbReference>
<evidence type="ECO:0000256" key="3">
    <source>
        <dbReference type="ARBA" id="ARBA00023319"/>
    </source>
</evidence>
<keyword evidence="3" id="KW-0393">Immunoglobulin domain</keyword>
<proteinExistence type="predicted"/>
<organism evidence="6 7">
    <name type="scientific">Python bivittatus</name>
    <name type="common">Burmese python</name>
    <name type="synonym">Python molurus bivittatus</name>
    <dbReference type="NCBI Taxonomy" id="176946"/>
    <lineage>
        <taxon>Eukaryota</taxon>
        <taxon>Metazoa</taxon>
        <taxon>Chordata</taxon>
        <taxon>Craniata</taxon>
        <taxon>Vertebrata</taxon>
        <taxon>Euteleostomi</taxon>
        <taxon>Lepidosauria</taxon>
        <taxon>Squamata</taxon>
        <taxon>Bifurcata</taxon>
        <taxon>Unidentata</taxon>
        <taxon>Episquamata</taxon>
        <taxon>Toxicofera</taxon>
        <taxon>Serpentes</taxon>
        <taxon>Henophidia</taxon>
        <taxon>Pythonidae</taxon>
        <taxon>Python</taxon>
    </lineage>
</organism>
<dbReference type="SUPFAM" id="SSF48726">
    <property type="entry name" value="Immunoglobulin"/>
    <property type="match status" value="2"/>
</dbReference>
<protein>
    <submittedName>
        <fullName evidence="7">Neural cell adhesion molecule 1-like</fullName>
    </submittedName>
</protein>
<dbReference type="GO" id="GO:0005886">
    <property type="term" value="C:plasma membrane"/>
    <property type="evidence" value="ECO:0007669"/>
    <property type="project" value="TreeGrafter"/>
</dbReference>
<evidence type="ECO:0000313" key="6">
    <source>
        <dbReference type="Proteomes" id="UP000695026"/>
    </source>
</evidence>
<dbReference type="OrthoDB" id="6106100at2759"/>
<dbReference type="GeneID" id="103066968"/>
<feature type="signal peptide" evidence="4">
    <location>
        <begin position="1"/>
        <end position="26"/>
    </location>
</feature>
<feature type="non-terminal residue" evidence="7">
    <location>
        <position position="217"/>
    </location>
</feature>
<evidence type="ECO:0000256" key="2">
    <source>
        <dbReference type="ARBA" id="ARBA00023157"/>
    </source>
</evidence>
<dbReference type="PANTHER" id="PTHR45080:SF8">
    <property type="entry name" value="IG-LIKE DOMAIN-CONTAINING PROTEIN"/>
    <property type="match status" value="1"/>
</dbReference>
<dbReference type="SMART" id="SM00408">
    <property type="entry name" value="IGc2"/>
    <property type="match status" value="1"/>
</dbReference>
<dbReference type="InterPro" id="IPR007110">
    <property type="entry name" value="Ig-like_dom"/>
</dbReference>
<dbReference type="GO" id="GO:0007156">
    <property type="term" value="P:homophilic cell adhesion via plasma membrane adhesion molecules"/>
    <property type="evidence" value="ECO:0007669"/>
    <property type="project" value="TreeGrafter"/>
</dbReference>
<evidence type="ECO:0000256" key="4">
    <source>
        <dbReference type="SAM" id="SignalP"/>
    </source>
</evidence>
<dbReference type="KEGG" id="pbi:103066968"/>
<dbReference type="RefSeq" id="XP_015746197.2">
    <property type="nucleotide sequence ID" value="XM_015890711.2"/>
</dbReference>
<dbReference type="PANTHER" id="PTHR45080">
    <property type="entry name" value="CONTACTIN 5"/>
    <property type="match status" value="1"/>
</dbReference>
<evidence type="ECO:0000256" key="1">
    <source>
        <dbReference type="ARBA" id="ARBA00022729"/>
    </source>
</evidence>
<evidence type="ECO:0000259" key="5">
    <source>
        <dbReference type="PROSITE" id="PS50835"/>
    </source>
</evidence>
<dbReference type="InterPro" id="IPR013783">
    <property type="entry name" value="Ig-like_fold"/>
</dbReference>
<dbReference type="OMA" id="TWINPEQ"/>
<feature type="domain" description="Ig-like" evidence="5">
    <location>
        <begin position="126"/>
        <end position="208"/>
    </location>
</feature>
<name>A0A9F3QTU8_PYTBI</name>
<dbReference type="AlphaFoldDB" id="A0A9F3QTU8"/>
<keyword evidence="1 4" id="KW-0732">Signal</keyword>
<dbReference type="PROSITE" id="PS50835">
    <property type="entry name" value="IG_LIKE"/>
    <property type="match status" value="1"/>
</dbReference>
<dbReference type="Pfam" id="PF13927">
    <property type="entry name" value="Ig_3"/>
    <property type="match status" value="1"/>
</dbReference>
<dbReference type="Proteomes" id="UP000695026">
    <property type="component" value="Unplaced"/>
</dbReference>
<dbReference type="InterPro" id="IPR036179">
    <property type="entry name" value="Ig-like_dom_sf"/>
</dbReference>
<evidence type="ECO:0000313" key="7">
    <source>
        <dbReference type="RefSeq" id="XP_015746197.2"/>
    </source>
</evidence>
<dbReference type="InterPro" id="IPR050958">
    <property type="entry name" value="Cell_Adh-Cytoskel_Orgn"/>
</dbReference>
<dbReference type="InterPro" id="IPR003598">
    <property type="entry name" value="Ig_sub2"/>
</dbReference>
<sequence length="217" mass="24260">MLKLYPPKMGAKHFLIFIFAAGSVQGAKESLEIIPINGNVELNKETYFLCKVRGGGEATLTWINPEQNEIEENSKPYWVKPIDELSKGLVMTLSRPDQGGIFKCHGAFDSGKTATDQIVIHVIQKPTFENTMDLVKEVHEGQNVEFSCLAKGIPPPTIRWIFGNQDIRNTGERQIYFENGTLLIQNARLSDAGVYICVAAIKERDEVAFANFTLNIK</sequence>
<keyword evidence="6" id="KW-1185">Reference proteome</keyword>
<dbReference type="InterPro" id="IPR003599">
    <property type="entry name" value="Ig_sub"/>
</dbReference>
<feature type="chain" id="PRO_5039902214" evidence="4">
    <location>
        <begin position="27"/>
        <end position="217"/>
    </location>
</feature>
<dbReference type="FunFam" id="2.60.40.10:FF:000032">
    <property type="entry name" value="palladin isoform X1"/>
    <property type="match status" value="1"/>
</dbReference>
<accession>A0A9F3QTU8</accession>
<dbReference type="Gene3D" id="2.60.40.10">
    <property type="entry name" value="Immunoglobulins"/>
    <property type="match status" value="2"/>
</dbReference>
<gene>
    <name evidence="7" type="primary">LOC103066968</name>
</gene>
<keyword evidence="2" id="KW-1015">Disulfide bond</keyword>
<reference evidence="7" key="1">
    <citation type="submission" date="2025-08" db="UniProtKB">
        <authorList>
            <consortium name="RefSeq"/>
        </authorList>
    </citation>
    <scope>IDENTIFICATION</scope>
    <source>
        <tissue evidence="7">Liver</tissue>
    </source>
</reference>